<dbReference type="GO" id="GO:0006785">
    <property type="term" value="P:heme B biosynthetic process"/>
    <property type="evidence" value="ECO:0007669"/>
    <property type="project" value="UniProtKB-ARBA"/>
</dbReference>
<dbReference type="InterPro" id="IPR039793">
    <property type="entry name" value="UROS/Hem4"/>
</dbReference>
<dbReference type="GO" id="GO:0006780">
    <property type="term" value="P:uroporphyrinogen III biosynthetic process"/>
    <property type="evidence" value="ECO:0007669"/>
    <property type="project" value="InterPro"/>
</dbReference>
<dbReference type="CDD" id="cd06578">
    <property type="entry name" value="HemD"/>
    <property type="match status" value="1"/>
</dbReference>
<keyword evidence="6" id="KW-0627">Porphyrin biosynthesis</keyword>
<evidence type="ECO:0000256" key="7">
    <source>
        <dbReference type="ARBA" id="ARBA00031702"/>
    </source>
</evidence>
<evidence type="ECO:0000256" key="4">
    <source>
        <dbReference type="ARBA" id="ARBA00023133"/>
    </source>
</evidence>
<dbReference type="eggNOG" id="KOG4132">
    <property type="taxonomic scope" value="Eukaryota"/>
</dbReference>
<comment type="catalytic activity">
    <reaction evidence="10">
        <text>hydroxymethylbilane = uroporphyrinogen III + H2O</text>
        <dbReference type="Rhea" id="RHEA:18965"/>
        <dbReference type="ChEBI" id="CHEBI:15377"/>
        <dbReference type="ChEBI" id="CHEBI:57308"/>
        <dbReference type="ChEBI" id="CHEBI:57845"/>
        <dbReference type="EC" id="4.2.1.75"/>
    </reaction>
</comment>
<dbReference type="OMA" id="IHGADTG"/>
<keyword evidence="13" id="KW-1185">Reference proteome</keyword>
<comment type="similarity">
    <text evidence="2">Belongs to the uroporphyrinogen-III synthase family.</text>
</comment>
<dbReference type="PANTHER" id="PTHR12390:SF0">
    <property type="entry name" value="UROPORPHYRINOGEN-III SYNTHASE"/>
    <property type="match status" value="1"/>
</dbReference>
<sequence>MTPTILFCRGRSDEDAENVQNAYETLFAASGFQCIFVPVLGHVCTNLDELTVILTEREHEYGGFIATSKRALEALKICWGRAVDTVKDFEQTAGGNWRNKPFYVVGKATGAAARDAGFKPVGECAGTADVLSDIIINEGRPSAPLLFLAGDKARDVLPQRLSAANIPLEKVMVYRTGPLPDFEAVLAAQIAGCSRDTDIDWVVFFSPSGVDVALASLREMTWWSKVRCASIGPTTSRRLQDEQVKVSAEAGTPCPEALLAAVLQTSKSPSTEIPIYQSAPILNL</sequence>
<dbReference type="InParanoid" id="A0A0L0HFT5"/>
<feature type="domain" description="Tetrapyrrole biosynthesis uroporphyrinogen III synthase" evidence="11">
    <location>
        <begin position="22"/>
        <end position="259"/>
    </location>
</feature>
<keyword evidence="5" id="KW-0456">Lyase</keyword>
<dbReference type="GO" id="GO:0005829">
    <property type="term" value="C:cytosol"/>
    <property type="evidence" value="ECO:0007669"/>
    <property type="project" value="TreeGrafter"/>
</dbReference>
<reference evidence="12 13" key="1">
    <citation type="submission" date="2009-08" db="EMBL/GenBank/DDBJ databases">
        <title>The Genome Sequence of Spizellomyces punctatus strain DAOM BR117.</title>
        <authorList>
            <consortium name="The Broad Institute Genome Sequencing Platform"/>
            <person name="Russ C."/>
            <person name="Cuomo C."/>
            <person name="Shea T."/>
            <person name="Young S.K."/>
            <person name="Zeng Q."/>
            <person name="Koehrsen M."/>
            <person name="Haas B."/>
            <person name="Borodovsky M."/>
            <person name="Guigo R."/>
            <person name="Alvarado L."/>
            <person name="Berlin A."/>
            <person name="Bochicchio J."/>
            <person name="Borenstein D."/>
            <person name="Chapman S."/>
            <person name="Chen Z."/>
            <person name="Engels R."/>
            <person name="Freedman E."/>
            <person name="Gellesch M."/>
            <person name="Goldberg J."/>
            <person name="Griggs A."/>
            <person name="Gujja S."/>
            <person name="Heiman D."/>
            <person name="Hepburn T."/>
            <person name="Howarth C."/>
            <person name="Jen D."/>
            <person name="Larson L."/>
            <person name="Lewis B."/>
            <person name="Mehta T."/>
            <person name="Park D."/>
            <person name="Pearson M."/>
            <person name="Roberts A."/>
            <person name="Saif S."/>
            <person name="Shenoy N."/>
            <person name="Sisk P."/>
            <person name="Stolte C."/>
            <person name="Sykes S."/>
            <person name="Thomson T."/>
            <person name="Walk T."/>
            <person name="White J."/>
            <person name="Yandava C."/>
            <person name="Burger G."/>
            <person name="Gray M.W."/>
            <person name="Holland P.W.H."/>
            <person name="King N."/>
            <person name="Lang F.B.F."/>
            <person name="Roger A.J."/>
            <person name="Ruiz-Trillo I."/>
            <person name="Lander E."/>
            <person name="Nusbaum C."/>
        </authorList>
    </citation>
    <scope>NUCLEOTIDE SEQUENCE [LARGE SCALE GENOMIC DNA]</scope>
    <source>
        <strain evidence="12 13">DAOM BR117</strain>
    </source>
</reference>
<evidence type="ECO:0000256" key="3">
    <source>
        <dbReference type="ARBA" id="ARBA00013109"/>
    </source>
</evidence>
<dbReference type="InterPro" id="IPR036108">
    <property type="entry name" value="4pyrrol_syn_uPrphyn_synt_sf"/>
</dbReference>
<evidence type="ECO:0000256" key="6">
    <source>
        <dbReference type="ARBA" id="ARBA00023244"/>
    </source>
</evidence>
<dbReference type="InterPro" id="IPR003754">
    <property type="entry name" value="4pyrrol_synth_uPrphyn_synth"/>
</dbReference>
<dbReference type="FunCoup" id="A0A0L0HFT5">
    <property type="interactions" value="271"/>
</dbReference>
<evidence type="ECO:0000256" key="8">
    <source>
        <dbReference type="ARBA" id="ARBA00032649"/>
    </source>
</evidence>
<dbReference type="PANTHER" id="PTHR12390">
    <property type="entry name" value="UROPORPHYRINOGEN III SYNTHASE"/>
    <property type="match status" value="1"/>
</dbReference>
<dbReference type="FunFam" id="3.40.50.10090:FF:000003">
    <property type="entry name" value="uroporphyrinogen-III synthase"/>
    <property type="match status" value="1"/>
</dbReference>
<dbReference type="Pfam" id="PF02602">
    <property type="entry name" value="HEM4"/>
    <property type="match status" value="1"/>
</dbReference>
<dbReference type="EC" id="4.2.1.75" evidence="3"/>
<evidence type="ECO:0000313" key="13">
    <source>
        <dbReference type="Proteomes" id="UP000053201"/>
    </source>
</evidence>
<dbReference type="GeneID" id="27688649"/>
<dbReference type="UniPathway" id="UPA00251">
    <property type="reaction ID" value="UER00320"/>
</dbReference>
<evidence type="ECO:0000256" key="1">
    <source>
        <dbReference type="ARBA" id="ARBA00004772"/>
    </source>
</evidence>
<dbReference type="Proteomes" id="UP000053201">
    <property type="component" value="Unassembled WGS sequence"/>
</dbReference>
<name>A0A0L0HFT5_SPIPD</name>
<dbReference type="SUPFAM" id="SSF69618">
    <property type="entry name" value="HemD-like"/>
    <property type="match status" value="1"/>
</dbReference>
<dbReference type="STRING" id="645134.A0A0L0HFT5"/>
<dbReference type="GO" id="GO:0006782">
    <property type="term" value="P:protoporphyrinogen IX biosynthetic process"/>
    <property type="evidence" value="ECO:0007669"/>
    <property type="project" value="UniProtKB-UniPathway"/>
</dbReference>
<dbReference type="OrthoDB" id="5595751at2759"/>
<dbReference type="AlphaFoldDB" id="A0A0L0HFT5"/>
<protein>
    <recommendedName>
        <fullName evidence="9">Uroporphyrinogen-III synthase</fullName>
        <ecNumber evidence="3">4.2.1.75</ecNumber>
    </recommendedName>
    <alternativeName>
        <fullName evidence="8">Hydroxymethylbilane hydrolyase [cyclizing]</fullName>
    </alternativeName>
    <alternativeName>
        <fullName evidence="7">Uroporphyrinogen-III cosynthase</fullName>
    </alternativeName>
</protein>
<proteinExistence type="inferred from homology"/>
<dbReference type="VEuPathDB" id="FungiDB:SPPG_05259"/>
<evidence type="ECO:0000256" key="2">
    <source>
        <dbReference type="ARBA" id="ARBA00008133"/>
    </source>
</evidence>
<dbReference type="RefSeq" id="XP_016607926.1">
    <property type="nucleotide sequence ID" value="XM_016753482.1"/>
</dbReference>
<evidence type="ECO:0000259" key="11">
    <source>
        <dbReference type="Pfam" id="PF02602"/>
    </source>
</evidence>
<dbReference type="GO" id="GO:0004852">
    <property type="term" value="F:uroporphyrinogen-III synthase activity"/>
    <property type="evidence" value="ECO:0007669"/>
    <property type="project" value="UniProtKB-EC"/>
</dbReference>
<gene>
    <name evidence="12" type="ORF">SPPG_05259</name>
</gene>
<organism evidence="12 13">
    <name type="scientific">Spizellomyces punctatus (strain DAOM BR117)</name>
    <dbReference type="NCBI Taxonomy" id="645134"/>
    <lineage>
        <taxon>Eukaryota</taxon>
        <taxon>Fungi</taxon>
        <taxon>Fungi incertae sedis</taxon>
        <taxon>Chytridiomycota</taxon>
        <taxon>Chytridiomycota incertae sedis</taxon>
        <taxon>Chytridiomycetes</taxon>
        <taxon>Spizellomycetales</taxon>
        <taxon>Spizellomycetaceae</taxon>
        <taxon>Spizellomyces</taxon>
    </lineage>
</organism>
<keyword evidence="4" id="KW-0350">Heme biosynthesis</keyword>
<evidence type="ECO:0000256" key="10">
    <source>
        <dbReference type="ARBA" id="ARBA00048617"/>
    </source>
</evidence>
<evidence type="ECO:0000256" key="9">
    <source>
        <dbReference type="ARBA" id="ARBA00040167"/>
    </source>
</evidence>
<evidence type="ECO:0000256" key="5">
    <source>
        <dbReference type="ARBA" id="ARBA00023239"/>
    </source>
</evidence>
<comment type="pathway">
    <text evidence="1">Porphyrin-containing compound metabolism; protoporphyrin-IX biosynthesis; coproporphyrinogen-III from 5-aminolevulinate: step 3/4.</text>
</comment>
<dbReference type="EMBL" id="KQ257457">
    <property type="protein sequence ID" value="KNC99886.1"/>
    <property type="molecule type" value="Genomic_DNA"/>
</dbReference>
<evidence type="ECO:0000313" key="12">
    <source>
        <dbReference type="EMBL" id="KNC99886.1"/>
    </source>
</evidence>
<dbReference type="Gene3D" id="3.40.50.10090">
    <property type="match status" value="2"/>
</dbReference>
<accession>A0A0L0HFT5</accession>